<name>A0A194X9G7_MOLSC</name>
<organism evidence="1 2">
    <name type="scientific">Mollisia scopiformis</name>
    <name type="common">Conifer needle endophyte fungus</name>
    <name type="synonym">Phialocephala scopiformis</name>
    <dbReference type="NCBI Taxonomy" id="149040"/>
    <lineage>
        <taxon>Eukaryota</taxon>
        <taxon>Fungi</taxon>
        <taxon>Dikarya</taxon>
        <taxon>Ascomycota</taxon>
        <taxon>Pezizomycotina</taxon>
        <taxon>Leotiomycetes</taxon>
        <taxon>Helotiales</taxon>
        <taxon>Mollisiaceae</taxon>
        <taxon>Mollisia</taxon>
    </lineage>
</organism>
<evidence type="ECO:0000313" key="2">
    <source>
        <dbReference type="Proteomes" id="UP000070700"/>
    </source>
</evidence>
<dbReference type="KEGG" id="psco:LY89DRAFT_718530"/>
<dbReference type="Proteomes" id="UP000070700">
    <property type="component" value="Unassembled WGS sequence"/>
</dbReference>
<proteinExistence type="predicted"/>
<dbReference type="InParanoid" id="A0A194X9G7"/>
<protein>
    <submittedName>
        <fullName evidence="1">Uncharacterized protein</fullName>
    </submittedName>
</protein>
<dbReference type="AlphaFoldDB" id="A0A194X9G7"/>
<keyword evidence="2" id="KW-1185">Reference proteome</keyword>
<dbReference type="OrthoDB" id="4159080at2759"/>
<reference evidence="1 2" key="1">
    <citation type="submission" date="2015-10" db="EMBL/GenBank/DDBJ databases">
        <title>Full genome of DAOMC 229536 Phialocephala scopiformis, a fungal endophyte of spruce producing the potent anti-insectan compound rugulosin.</title>
        <authorList>
            <consortium name="DOE Joint Genome Institute"/>
            <person name="Walker A.K."/>
            <person name="Frasz S.L."/>
            <person name="Seifert K.A."/>
            <person name="Miller J.D."/>
            <person name="Mondo S.J."/>
            <person name="Labutti K."/>
            <person name="Lipzen A."/>
            <person name="Dockter R."/>
            <person name="Kennedy M."/>
            <person name="Grigoriev I.V."/>
            <person name="Spatafora J.W."/>
        </authorList>
    </citation>
    <scope>NUCLEOTIDE SEQUENCE [LARGE SCALE GENOMIC DNA]</scope>
    <source>
        <strain evidence="1 2">CBS 120377</strain>
    </source>
</reference>
<evidence type="ECO:0000313" key="1">
    <source>
        <dbReference type="EMBL" id="KUJ16769.1"/>
    </source>
</evidence>
<accession>A0A194X9G7</accession>
<dbReference type="GeneID" id="28828146"/>
<dbReference type="EMBL" id="KQ947415">
    <property type="protein sequence ID" value="KUJ16769.1"/>
    <property type="molecule type" value="Genomic_DNA"/>
</dbReference>
<sequence>MRSELEQLDLQPTFAQLQQQLTAFNHNMTACIVNASLRNDTDELAPLVNPQTNAPVMNFPVNSAALSGLSWPQKRAIGISLAMNDPGVNPNAAAKSTFFTQLRVKIGLRPRPA</sequence>
<gene>
    <name evidence="1" type="ORF">LY89DRAFT_718530</name>
</gene>
<dbReference type="RefSeq" id="XP_018071124.1">
    <property type="nucleotide sequence ID" value="XM_018218420.1"/>
</dbReference>